<evidence type="ECO:0000259" key="2">
    <source>
        <dbReference type="Pfam" id="PF01548"/>
    </source>
</evidence>
<dbReference type="GO" id="GO:0004803">
    <property type="term" value="F:transposase activity"/>
    <property type="evidence" value="ECO:0007669"/>
    <property type="project" value="InterPro"/>
</dbReference>
<evidence type="ECO:0000313" key="5">
    <source>
        <dbReference type="Proteomes" id="UP000886786"/>
    </source>
</evidence>
<accession>A0A9D0ZR25</accession>
<dbReference type="AlphaFoldDB" id="A0A9D0ZR25"/>
<gene>
    <name evidence="4" type="ORF">IAB27_04875</name>
</gene>
<dbReference type="GO" id="GO:0003677">
    <property type="term" value="F:DNA binding"/>
    <property type="evidence" value="ECO:0007669"/>
    <property type="project" value="InterPro"/>
</dbReference>
<evidence type="ECO:0000256" key="1">
    <source>
        <dbReference type="SAM" id="Coils"/>
    </source>
</evidence>
<dbReference type="InterPro" id="IPR002525">
    <property type="entry name" value="Transp_IS110-like_N"/>
</dbReference>
<feature type="coiled-coil region" evidence="1">
    <location>
        <begin position="242"/>
        <end position="283"/>
    </location>
</feature>
<dbReference type="PANTHER" id="PTHR33055">
    <property type="entry name" value="TRANSPOSASE FOR INSERTION SEQUENCE ELEMENT IS1111A"/>
    <property type="match status" value="1"/>
</dbReference>
<sequence>MRVEEKIKRITPDTLICGIDVGKTKCCARFCDFRGMEVYHKVWFDKTENLDIIGCNITAAMYEENKTDVIIAFEPTGHYWLNIDKYFKECGQETVLMPTYTVKQSKEQYDQNPTKSDPKDALLIARLTSEGKYVKPIEREKLYQDIYSGYHIYDDIQKEINKIKNKIHVWNDKYFPEIEKVYKITSESIKPIYERELLPNEIKNMTLEAFTEIMTKNNRYSKKSNIQKLKELCKKSNGINPDKFTKQEIKRLYERYQELLKECEEIEKELIELASQIDYVEKAVEITGIGYISIIGIIAETGNLKNYEHAKQVLKMSGLSLKESSSGQKKGKKHISKRGRAKLRRNLKQIGIVLVGKNSFFLQLHNYYTTQRENKLSKLISINAIIRKFMYILMAIVKSGESFSEEKAI</sequence>
<dbReference type="NCBIfam" id="NF033542">
    <property type="entry name" value="transpos_IS110"/>
    <property type="match status" value="1"/>
</dbReference>
<dbReference type="Proteomes" id="UP000886786">
    <property type="component" value="Unassembled WGS sequence"/>
</dbReference>
<dbReference type="PANTHER" id="PTHR33055:SF3">
    <property type="entry name" value="PUTATIVE TRANSPOSASE FOR IS117-RELATED"/>
    <property type="match status" value="1"/>
</dbReference>
<dbReference type="Pfam" id="PF02371">
    <property type="entry name" value="Transposase_20"/>
    <property type="match status" value="1"/>
</dbReference>
<dbReference type="EMBL" id="DVFV01000091">
    <property type="protein sequence ID" value="HIQ90938.1"/>
    <property type="molecule type" value="Genomic_DNA"/>
</dbReference>
<keyword evidence="1" id="KW-0175">Coiled coil</keyword>
<protein>
    <submittedName>
        <fullName evidence="4">IS110 family transposase</fullName>
    </submittedName>
</protein>
<reference evidence="4" key="2">
    <citation type="journal article" date="2021" name="PeerJ">
        <title>Extensive microbial diversity within the chicken gut microbiome revealed by metagenomics and culture.</title>
        <authorList>
            <person name="Gilroy R."/>
            <person name="Ravi A."/>
            <person name="Getino M."/>
            <person name="Pursley I."/>
            <person name="Horton D.L."/>
            <person name="Alikhan N.F."/>
            <person name="Baker D."/>
            <person name="Gharbi K."/>
            <person name="Hall N."/>
            <person name="Watson M."/>
            <person name="Adriaenssens E.M."/>
            <person name="Foster-Nyarko E."/>
            <person name="Jarju S."/>
            <person name="Secka A."/>
            <person name="Antonio M."/>
            <person name="Oren A."/>
            <person name="Chaudhuri R.R."/>
            <person name="La Ragione R."/>
            <person name="Hildebrand F."/>
            <person name="Pallen M.J."/>
        </authorList>
    </citation>
    <scope>NUCLEOTIDE SEQUENCE</scope>
    <source>
        <strain evidence="4">CHK147-3167</strain>
    </source>
</reference>
<name>A0A9D0ZR25_9FIRM</name>
<comment type="caution">
    <text evidence="4">The sequence shown here is derived from an EMBL/GenBank/DDBJ whole genome shotgun (WGS) entry which is preliminary data.</text>
</comment>
<organism evidence="4 5">
    <name type="scientific">Candidatus Coprosoma intestinipullorum</name>
    <dbReference type="NCBI Taxonomy" id="2840752"/>
    <lineage>
        <taxon>Bacteria</taxon>
        <taxon>Bacillati</taxon>
        <taxon>Bacillota</taxon>
        <taxon>Bacillota incertae sedis</taxon>
        <taxon>Candidatus Coprosoma</taxon>
    </lineage>
</organism>
<feature type="domain" description="Transposase IS110-like N-terminal" evidence="2">
    <location>
        <begin position="17"/>
        <end position="176"/>
    </location>
</feature>
<dbReference type="GO" id="GO:0006313">
    <property type="term" value="P:DNA transposition"/>
    <property type="evidence" value="ECO:0007669"/>
    <property type="project" value="InterPro"/>
</dbReference>
<evidence type="ECO:0000259" key="3">
    <source>
        <dbReference type="Pfam" id="PF02371"/>
    </source>
</evidence>
<dbReference type="InterPro" id="IPR003346">
    <property type="entry name" value="Transposase_20"/>
</dbReference>
<feature type="non-terminal residue" evidence="4">
    <location>
        <position position="409"/>
    </location>
</feature>
<proteinExistence type="predicted"/>
<feature type="domain" description="Transposase IS116/IS110/IS902 C-terminal" evidence="3">
    <location>
        <begin position="285"/>
        <end position="358"/>
    </location>
</feature>
<evidence type="ECO:0000313" key="4">
    <source>
        <dbReference type="EMBL" id="HIQ90938.1"/>
    </source>
</evidence>
<dbReference type="Pfam" id="PF01548">
    <property type="entry name" value="DEDD_Tnp_IS110"/>
    <property type="match status" value="1"/>
</dbReference>
<reference evidence="4" key="1">
    <citation type="submission" date="2020-10" db="EMBL/GenBank/DDBJ databases">
        <authorList>
            <person name="Gilroy R."/>
        </authorList>
    </citation>
    <scope>NUCLEOTIDE SEQUENCE</scope>
    <source>
        <strain evidence="4">CHK147-3167</strain>
    </source>
</reference>
<dbReference type="InterPro" id="IPR047650">
    <property type="entry name" value="Transpos_IS110"/>
</dbReference>